<organism evidence="2 3">
    <name type="scientific">Pseudomonas caspiana</name>
    <dbReference type="NCBI Taxonomy" id="1451454"/>
    <lineage>
        <taxon>Bacteria</taxon>
        <taxon>Pseudomonadati</taxon>
        <taxon>Pseudomonadota</taxon>
        <taxon>Gammaproteobacteria</taxon>
        <taxon>Pseudomonadales</taxon>
        <taxon>Pseudomonadaceae</taxon>
        <taxon>Pseudomonas</taxon>
    </lineage>
</organism>
<dbReference type="Pfam" id="PF00583">
    <property type="entry name" value="Acetyltransf_1"/>
    <property type="match status" value="1"/>
</dbReference>
<keyword evidence="2" id="KW-0808">Transferase</keyword>
<dbReference type="SUPFAM" id="SSF55729">
    <property type="entry name" value="Acyl-CoA N-acyltransferases (Nat)"/>
    <property type="match status" value="1"/>
</dbReference>
<proteinExistence type="predicted"/>
<gene>
    <name evidence="2" type="ORF">AUC60_09335</name>
</gene>
<comment type="caution">
    <text evidence="2">The sequence shown here is derived from an EMBL/GenBank/DDBJ whole genome shotgun (WGS) entry which is preliminary data.</text>
</comment>
<reference evidence="2 3" key="1">
    <citation type="journal article" date="2017" name="Syst. Appl. Microbiol.">
        <title>Pseudomonas caspiana sp. nov., a citrus pathogen in the Pseudomonas syringae phylogenetic group.</title>
        <authorList>
            <person name="Busquets A."/>
            <person name="Gomila M."/>
            <person name="Beiki F."/>
            <person name="Mulet M."/>
            <person name="Rahimian H."/>
            <person name="Garcia-Valdes E."/>
            <person name="Lalucat J."/>
        </authorList>
    </citation>
    <scope>NUCLEOTIDE SEQUENCE [LARGE SCALE GENOMIC DNA]</scope>
    <source>
        <strain evidence="2 3">FBF102</strain>
    </source>
</reference>
<dbReference type="Gene3D" id="3.40.630.30">
    <property type="match status" value="1"/>
</dbReference>
<dbReference type="AlphaFoldDB" id="A0A1Y3P682"/>
<sequence length="170" mass="19012">MPMRAPSSAIVLERFTEAHAEGVTALYNVPAVARQVLQMPFQSPDIWRKRLDASNERLVSLVALHEGTVVGQGSLEQFSRIRRSHCGSIGMAVAQDWQGRGIGKQLLNALLDIADNWMKLRRVELTVYSDNQAAVILYEKLGFETEGLLRDYAVRDGQFSDALTMARIRP</sequence>
<dbReference type="InterPro" id="IPR016181">
    <property type="entry name" value="Acyl_CoA_acyltransferase"/>
</dbReference>
<dbReference type="EMBL" id="LOHF01000006">
    <property type="protein sequence ID" value="OUM74021.1"/>
    <property type="molecule type" value="Genomic_DNA"/>
</dbReference>
<evidence type="ECO:0000313" key="3">
    <source>
        <dbReference type="Proteomes" id="UP000195440"/>
    </source>
</evidence>
<keyword evidence="3" id="KW-1185">Reference proteome</keyword>
<evidence type="ECO:0000313" key="2">
    <source>
        <dbReference type="EMBL" id="OUM74021.1"/>
    </source>
</evidence>
<dbReference type="GO" id="GO:0016747">
    <property type="term" value="F:acyltransferase activity, transferring groups other than amino-acyl groups"/>
    <property type="evidence" value="ECO:0007669"/>
    <property type="project" value="InterPro"/>
</dbReference>
<dbReference type="InterPro" id="IPR051531">
    <property type="entry name" value="N-acetyltransferase"/>
</dbReference>
<dbReference type="CDD" id="cd04301">
    <property type="entry name" value="NAT_SF"/>
    <property type="match status" value="1"/>
</dbReference>
<feature type="domain" description="N-acetyltransferase" evidence="1">
    <location>
        <begin position="10"/>
        <end position="170"/>
    </location>
</feature>
<dbReference type="Proteomes" id="UP000195440">
    <property type="component" value="Unassembled WGS sequence"/>
</dbReference>
<dbReference type="OrthoDB" id="336415at2"/>
<dbReference type="InterPro" id="IPR000182">
    <property type="entry name" value="GNAT_dom"/>
</dbReference>
<name>A0A1Y3P682_9PSED</name>
<dbReference type="PROSITE" id="PS51186">
    <property type="entry name" value="GNAT"/>
    <property type="match status" value="1"/>
</dbReference>
<protein>
    <submittedName>
        <fullName evidence="2">GNAT family acetyltransferase</fullName>
    </submittedName>
</protein>
<accession>A0A1Y3P682</accession>
<dbReference type="PANTHER" id="PTHR43792">
    <property type="entry name" value="GNAT FAMILY, PUTATIVE (AFU_ORTHOLOGUE AFUA_3G00765)-RELATED-RELATED"/>
    <property type="match status" value="1"/>
</dbReference>
<evidence type="ECO:0000259" key="1">
    <source>
        <dbReference type="PROSITE" id="PS51186"/>
    </source>
</evidence>